<name>A0A7S0I4A7_9CRYP</name>
<dbReference type="PANTHER" id="PTHR33418">
    <property type="entry name" value="HELICASE-ASSOCIATED"/>
    <property type="match status" value="1"/>
</dbReference>
<organism evidence="3">
    <name type="scientific">Hanusia phi</name>
    <dbReference type="NCBI Taxonomy" id="3032"/>
    <lineage>
        <taxon>Eukaryota</taxon>
        <taxon>Cryptophyceae</taxon>
        <taxon>Pyrenomonadales</taxon>
        <taxon>Geminigeraceae</taxon>
        <taxon>Hanusia</taxon>
    </lineage>
</organism>
<protein>
    <recommendedName>
        <fullName evidence="2">Helicase-associated domain-containing protein</fullName>
    </recommendedName>
</protein>
<dbReference type="Pfam" id="PF03457">
    <property type="entry name" value="HA"/>
    <property type="match status" value="1"/>
</dbReference>
<evidence type="ECO:0000313" key="3">
    <source>
        <dbReference type="EMBL" id="CAD8510512.1"/>
    </source>
</evidence>
<accession>A0A7S0I4A7</accession>
<reference evidence="3" key="1">
    <citation type="submission" date="2021-01" db="EMBL/GenBank/DDBJ databases">
        <authorList>
            <person name="Corre E."/>
            <person name="Pelletier E."/>
            <person name="Niang G."/>
            <person name="Scheremetjew M."/>
            <person name="Finn R."/>
            <person name="Kale V."/>
            <person name="Holt S."/>
            <person name="Cochrane G."/>
            <person name="Meng A."/>
            <person name="Brown T."/>
            <person name="Cohen L."/>
        </authorList>
    </citation>
    <scope>NUCLEOTIDE SEQUENCE</scope>
    <source>
        <strain evidence="3">CCMP325</strain>
    </source>
</reference>
<evidence type="ECO:0000256" key="1">
    <source>
        <dbReference type="SAM" id="MobiDB-lite"/>
    </source>
</evidence>
<feature type="compositionally biased region" description="Basic and acidic residues" evidence="1">
    <location>
        <begin position="2000"/>
        <end position="2014"/>
    </location>
</feature>
<dbReference type="EMBL" id="HBEO01036585">
    <property type="protein sequence ID" value="CAD8510512.1"/>
    <property type="molecule type" value="Transcribed_RNA"/>
</dbReference>
<gene>
    <name evidence="3" type="ORF">HPHI1048_LOCUS24792</name>
</gene>
<dbReference type="PANTHER" id="PTHR33418:SF1">
    <property type="entry name" value="HELICASE-ASSOCIATED DOMAIN-CONTAINING PROTEIN"/>
    <property type="match status" value="1"/>
</dbReference>
<dbReference type="Gene3D" id="6.10.140.530">
    <property type="match status" value="1"/>
</dbReference>
<evidence type="ECO:0000259" key="2">
    <source>
        <dbReference type="Pfam" id="PF03457"/>
    </source>
</evidence>
<dbReference type="InterPro" id="IPR005114">
    <property type="entry name" value="Helicase_assoc"/>
</dbReference>
<feature type="domain" description="Helicase-associated" evidence="2">
    <location>
        <begin position="2147"/>
        <end position="2207"/>
    </location>
</feature>
<dbReference type="Gene3D" id="2.60.220.30">
    <property type="match status" value="1"/>
</dbReference>
<proteinExistence type="predicted"/>
<feature type="region of interest" description="Disordered" evidence="1">
    <location>
        <begin position="2000"/>
        <end position="2021"/>
    </location>
</feature>
<sequence length="2309" mass="256219">MHVEDVPYFRSSSHFALDIPPRNDLILAVPCVLYAYESGGDCDPRSYINRTLAHLPESKHIFSKIYATASAGIMNLSNPVSWSLENGVVKVHIDFESTNSTMSSLRNYIEIWSSMMNIWINLKFYSGVQLFPISHFKNASGQFSDVVFAFNFVITENFATTGTLFFLGGTNYSTSARIRTENSKIFLTFQSGETIAQFSNSSIVAELELSTNPANYHVLIEIRLSVCAMSIWLNDRLEKVGKCQSAAGLEKWADESGFGFFGKPPTNFPVDISLDGSSTESILKPFLRIYEADYQAIRNSPLVHVSCKLCLDSDLKYFADKLVSYNDGNYLSDLSNVWWKLGTISVPNVPGALIQFSECKHSCFVGENSFDFPHNLVNYLLHGSEIQSKCDFNFLLSSNASLEQNTSFSVNSSSCQISSYFRCIDGNLRSPDQCVSGVPCGCGSSPCRISYIASSHGTATFFPLPIPAYGVDGFWSTTALLDNQTLQHRSRLAVECKNGHRKGIRGSKFSQCNSTKNFSLTCNDCSFEPLECLPVQCGVFIPLNNASVRSSGKLLFGETVIVECPVGTRAMPNRETHSAPIRDACSYNRTYQAVCNDSCGYDFNETCIPIFCPALLETVTTDAHISEFSTTINASQAFGGVVQVHCLTGYRVGSNQSSAPKSFFATCEDDCSYSNVLECNLVSCGKLDLTPSNARVKDSVDRSEIELLHGQSTIIACIYGFYVGSNGSTYQNSSKEYNLNCFDGEYSAVQACVPHVCSEYNSLQPLDDPYAEYWTSGNNEIFSTINVTCKEGYRASTGVGIVDCDFPRSYNATCSLNGWESIYKCKPISCTSYDMRLGMQGSNSETIILFNRTLTVTCATGYIPWRTDGSNQSNTNIFPEPQYDAITNSWRQTSCSGMTFQERCQSDCTFTKSWSCESATCPPYSSLNLNSFTVGEPQSSTNAANTLEIGCPHGFRFDDPYQGSTTTTIGCDDDCIYRRRDVVNGSLSCLVISCGELQIPPNALIAWQSGDSTRPTAIWNDTFILACSAGFRITNSVPPNCNYHFKITCSSDGTFRLVDMQSEALQKDFSVAATGEKLVLSRTEIQEFFSSNPVGGPESTCSNLACGCGQCLQKLDFLRPLNYSEIVDLGTEQELPGYVSPHYITRNTAVEFICKPGYSIQNGTMPERLSWKTTCAAPNDDGVDGEAASVVKFWNCGFLEPPPCEPLHCPTFDPPANSQVVTSTWSTDRKYGYGDSSEIEIVCETGYFRSDSNEHQCLQSWKIKCGVKGKWVLSENTSKLADVYCRPVWCPLSFMVFANYSNTTVPNANTRVMLPNGQFLLANQLSGVVQYSESVTISCVESYAFSKEGSRNLICQQNCQFDSVATTCVLFQGKCPAIDFFEVGSSVEPNNYFSGLQPLNAFQKVEIKCKIGYVLDNSTGPVVVAGLESLGPVKVLDNKLFPPPTDGGTLGLASSGVQISMPKDVWPTDAGALSITVIDLNAIFSLRRKLLADDGGKLLSMGYNFGPDGVQFKSAVTITIPFNKDEALPYLNQNFELAVWKLNTSTFTWERKPYPEGMNRDTAVKTTDGVVLGSTTSFSTYAVRVTPNGIAQAPAMSPESSNSETTPSTTEKLNVQVMTTPVTVAAPPSIAVTPKGFSCGNNAYCIGGISGGGAACALLCIAIAYRRRKSRFSVEGAKGQEDHAEKDELDSGIEELRSKIEADDGEDVLLSLEEAKQQLKSMKGIKPKPGSIESLTIDWLKATVSWRLSELELVQDQKKERLAKTAIERNLLDEIRNPYFYVLYLNVDKEDLEQESNLNILKSAITSSANPPPGQAQIDSIVQEAHNKVGKGSKITFYFQNQNLEPFQLSADKLYENLKNSGIGGKKTNEIKKFIIGRYDEGTLKASNVGQLKGMMRDNFGDRTFKEPFLGKQSFYSRVLQAVPQRNSMQDFVDKKLAKTGVQSKEVFLLKERVKFWRRKINAFQLQKEIEQLQEVKQNRDTESAVTKILEKKQKRLEEQETRMREKADQERLLQESANQANSVERSQSKFRKFFPSFTKESIPVAEGKIEREEVSNVENIEEETQSKASMEVPTNPRQEELIQMLDMLERLKQQLCEAGFNVDTVDELIKRIRDLLASGREISEVELENLKIRIRPDQERLLDYTNWTKNFSRLKDFKNRTGHAAVPMNSKWFDGELGPWVQEQRELYRADRLENFKIHALEDLEFCWDEETAQSAISRAAGTVHRKIEIGDSLSAVAELGFPSGMRHHNPRIPFWNTFVSAVSAVLPPQNVEGHLGFVQDRDQQLLLSDEAGTEENDTIFQRGHIPT</sequence>